<dbReference type="FunFam" id="2.170.130.20:FF:000001">
    <property type="entry name" value="Cysteine-rich secretory protein LCCL domain-containing 1"/>
    <property type="match status" value="2"/>
</dbReference>
<keyword evidence="3" id="KW-0964">Secreted</keyword>
<reference evidence="9" key="2">
    <citation type="submission" date="2025-09" db="UniProtKB">
        <authorList>
            <consortium name="Ensembl"/>
        </authorList>
    </citation>
    <scope>IDENTIFICATION</scope>
</reference>
<evidence type="ECO:0000259" key="8">
    <source>
        <dbReference type="PROSITE" id="PS50820"/>
    </source>
</evidence>
<evidence type="ECO:0000313" key="9">
    <source>
        <dbReference type="Ensembl" id="ENSPTXP00000014167.1"/>
    </source>
</evidence>
<dbReference type="Ensembl" id="ENSPTXT00000014616.1">
    <property type="protein sequence ID" value="ENSPTXP00000014167.1"/>
    <property type="gene ID" value="ENSPTXG00000009827.1"/>
</dbReference>
<keyword evidence="10" id="KW-1185">Reference proteome</keyword>
<dbReference type="InterPro" id="IPR036609">
    <property type="entry name" value="LCCL_sf"/>
</dbReference>
<dbReference type="InterPro" id="IPR035940">
    <property type="entry name" value="CAP_sf"/>
</dbReference>
<evidence type="ECO:0000256" key="5">
    <source>
        <dbReference type="ARBA" id="ARBA00022737"/>
    </source>
</evidence>
<dbReference type="FunFam" id="3.40.33.10:FF:000001">
    <property type="entry name" value="Cysteine-rich secretory protein LCCL domain containing 1"/>
    <property type="match status" value="1"/>
</dbReference>
<dbReference type="AlphaFoldDB" id="A0A670YQY3"/>
<evidence type="ECO:0000256" key="7">
    <source>
        <dbReference type="SAM" id="SignalP"/>
    </source>
</evidence>
<keyword evidence="5" id="KW-0677">Repeat</keyword>
<reference evidence="9" key="1">
    <citation type="submission" date="2025-08" db="UniProtKB">
        <authorList>
            <consortium name="Ensembl"/>
        </authorList>
    </citation>
    <scope>IDENTIFICATION</scope>
</reference>
<evidence type="ECO:0000256" key="1">
    <source>
        <dbReference type="ARBA" id="ARBA00004613"/>
    </source>
</evidence>
<feature type="domain" description="LCCL" evidence="8">
    <location>
        <begin position="272"/>
        <end position="347"/>
    </location>
</feature>
<evidence type="ECO:0000256" key="6">
    <source>
        <dbReference type="ARBA" id="ARBA00023157"/>
    </source>
</evidence>
<keyword evidence="4 7" id="KW-0732">Signal</keyword>
<dbReference type="Gene3D" id="2.170.130.20">
    <property type="entry name" value="LCCL-like domain"/>
    <property type="match status" value="2"/>
</dbReference>
<dbReference type="Gene3D" id="3.40.33.10">
    <property type="entry name" value="CAP"/>
    <property type="match status" value="1"/>
</dbReference>
<dbReference type="InterPro" id="IPR014044">
    <property type="entry name" value="CAP_dom"/>
</dbReference>
<dbReference type="PANTHER" id="PTHR31331:SF1">
    <property type="entry name" value="CYSTEINE RICH SECRETORY PROTEIN LCCL DOMAIN CONTAINING 2"/>
    <property type="match status" value="1"/>
</dbReference>
<evidence type="ECO:0000256" key="4">
    <source>
        <dbReference type="ARBA" id="ARBA00022729"/>
    </source>
</evidence>
<keyword evidence="6" id="KW-1015">Disulfide bond</keyword>
<dbReference type="PANTHER" id="PTHR31331">
    <property type="entry name" value="LCCL DOMAIN PROTEIN (AFU_ORTHOLOGUE AFUA_5G08630)"/>
    <property type="match status" value="1"/>
</dbReference>
<protein>
    <submittedName>
        <fullName evidence="9">Cysteine rich secretory protein LCCL domain containing 2</fullName>
    </submittedName>
</protein>
<feature type="chain" id="PRO_5025386954" evidence="7">
    <location>
        <begin position="26"/>
        <end position="465"/>
    </location>
</feature>
<dbReference type="PROSITE" id="PS50820">
    <property type="entry name" value="LCCL"/>
    <property type="match status" value="2"/>
</dbReference>
<sequence length="465" mass="52464">MAKNPSIPWLIPPTLLLFLTPGIHSFFLPNATLLENILNQYQGGQPHARGKRSISRSDQDEILMLHNKLRGEVYPSASNMEYMRWDDELERSAESWAHQCIWDHGPASLLPSIGQNLAIHWGRPRPPSFHVQSWYDEVKDYTYPYPHECNPWCPDRCAGSMCTHYTQLVWATTNKIGCAINVCKTIDVWGDVWENAVYLVCNYSPKGNWIGEAPYKNGRSCSECPPSYGGGCRANLCYKGTTRWRMFALDQQYEFRRQIPKFLNDSLLLLLARYLCPAGCLNSKAKVFGFPKYESASSICRAAIHSGVLDNRGGLVDITRKGRSDFFVMSIRNGVQTFSKYKPSNGFAVSKVTVQTLDCYTTVEELCPFKKPTTHCPRSYCPAYCKNEPNHWATVYGTNIYADNSSICKAAVHAGVIGDSSGGYIDVMPVDKKKVYHGSLRNGIRSESLKTPREGKAFRIFAVRQ</sequence>
<evidence type="ECO:0000256" key="2">
    <source>
        <dbReference type="ARBA" id="ARBA00009923"/>
    </source>
</evidence>
<gene>
    <name evidence="9" type="primary">CRISPLD2</name>
</gene>
<comment type="similarity">
    <text evidence="2">Belongs to the CRISP family.</text>
</comment>
<dbReference type="InterPro" id="IPR018244">
    <property type="entry name" value="Allrgn_V5/Tpx1_CS"/>
</dbReference>
<evidence type="ECO:0000313" key="10">
    <source>
        <dbReference type="Proteomes" id="UP000472273"/>
    </source>
</evidence>
<dbReference type="SMART" id="SM00198">
    <property type="entry name" value="SCP"/>
    <property type="match status" value="1"/>
</dbReference>
<name>A0A670YQY3_PSETE</name>
<dbReference type="InterPro" id="IPR004043">
    <property type="entry name" value="LCCL"/>
</dbReference>
<organism evidence="9 10">
    <name type="scientific">Pseudonaja textilis</name>
    <name type="common">Eastern brown snake</name>
    <dbReference type="NCBI Taxonomy" id="8673"/>
    <lineage>
        <taxon>Eukaryota</taxon>
        <taxon>Metazoa</taxon>
        <taxon>Chordata</taxon>
        <taxon>Craniata</taxon>
        <taxon>Vertebrata</taxon>
        <taxon>Euteleostomi</taxon>
        <taxon>Lepidosauria</taxon>
        <taxon>Squamata</taxon>
        <taxon>Bifurcata</taxon>
        <taxon>Unidentata</taxon>
        <taxon>Episquamata</taxon>
        <taxon>Toxicofera</taxon>
        <taxon>Serpentes</taxon>
        <taxon>Colubroidea</taxon>
        <taxon>Elapidae</taxon>
        <taxon>Hydrophiinae</taxon>
        <taxon>Pseudonaja</taxon>
    </lineage>
</organism>
<dbReference type="SMART" id="SM00603">
    <property type="entry name" value="LCCL"/>
    <property type="match status" value="2"/>
</dbReference>
<dbReference type="InterPro" id="IPR001283">
    <property type="entry name" value="CRISP-related"/>
</dbReference>
<dbReference type="SUPFAM" id="SSF69848">
    <property type="entry name" value="LCCL domain"/>
    <property type="match status" value="2"/>
</dbReference>
<dbReference type="Proteomes" id="UP000472273">
    <property type="component" value="Unplaced"/>
</dbReference>
<proteinExistence type="inferred from homology"/>
<dbReference type="GO" id="GO:0005576">
    <property type="term" value="C:extracellular region"/>
    <property type="evidence" value="ECO:0007669"/>
    <property type="project" value="UniProtKB-SubCell"/>
</dbReference>
<comment type="subcellular location">
    <subcellularLocation>
        <location evidence="1">Secreted</location>
    </subcellularLocation>
</comment>
<dbReference type="Pfam" id="PF00188">
    <property type="entry name" value="CAP"/>
    <property type="match status" value="1"/>
</dbReference>
<dbReference type="PRINTS" id="PR00837">
    <property type="entry name" value="V5TPXLIKE"/>
</dbReference>
<dbReference type="PROSITE" id="PS01010">
    <property type="entry name" value="CRISP_2"/>
    <property type="match status" value="1"/>
</dbReference>
<dbReference type="Pfam" id="PF03815">
    <property type="entry name" value="LCCL"/>
    <property type="match status" value="2"/>
</dbReference>
<dbReference type="GeneTree" id="ENSGT00940000157410"/>
<evidence type="ECO:0000256" key="3">
    <source>
        <dbReference type="ARBA" id="ARBA00022525"/>
    </source>
</evidence>
<feature type="signal peptide" evidence="7">
    <location>
        <begin position="1"/>
        <end position="25"/>
    </location>
</feature>
<dbReference type="InterPro" id="IPR051957">
    <property type="entry name" value="CRISP-LCCL_domain"/>
</dbReference>
<accession>A0A670YQY3</accession>
<feature type="domain" description="LCCL" evidence="8">
    <location>
        <begin position="353"/>
        <end position="446"/>
    </location>
</feature>
<dbReference type="SUPFAM" id="SSF55797">
    <property type="entry name" value="PR-1-like"/>
    <property type="match status" value="1"/>
</dbReference>